<dbReference type="Pfam" id="PF12796">
    <property type="entry name" value="Ank_2"/>
    <property type="match status" value="1"/>
</dbReference>
<feature type="region of interest" description="Disordered" evidence="1">
    <location>
        <begin position="522"/>
        <end position="556"/>
    </location>
</feature>
<feature type="domain" description="BTB" evidence="2">
    <location>
        <begin position="1287"/>
        <end position="1354"/>
    </location>
</feature>
<dbReference type="PANTHER" id="PTHR24118">
    <property type="entry name" value="POTE ANKYRIN DOMAIN"/>
    <property type="match status" value="1"/>
</dbReference>
<dbReference type="InterPro" id="IPR000210">
    <property type="entry name" value="BTB/POZ_dom"/>
</dbReference>
<dbReference type="Gene3D" id="1.25.40.20">
    <property type="entry name" value="Ankyrin repeat-containing domain"/>
    <property type="match status" value="4"/>
</dbReference>
<feature type="compositionally biased region" description="Basic and acidic residues" evidence="1">
    <location>
        <begin position="531"/>
        <end position="556"/>
    </location>
</feature>
<name>A0ABQ8YAP9_9EUKA</name>
<dbReference type="SUPFAM" id="SSF48403">
    <property type="entry name" value="Ankyrin repeat"/>
    <property type="match status" value="3"/>
</dbReference>
<keyword evidence="4" id="KW-1185">Reference proteome</keyword>
<dbReference type="Pfam" id="PF00651">
    <property type="entry name" value="BTB"/>
    <property type="match status" value="1"/>
</dbReference>
<evidence type="ECO:0000313" key="4">
    <source>
        <dbReference type="Proteomes" id="UP001150062"/>
    </source>
</evidence>
<protein>
    <submittedName>
        <fullName evidence="3">Ankyrin repeat-containing protein</fullName>
    </submittedName>
</protein>
<dbReference type="SUPFAM" id="SSF54695">
    <property type="entry name" value="POZ domain"/>
    <property type="match status" value="1"/>
</dbReference>
<dbReference type="SMART" id="SM00248">
    <property type="entry name" value="ANK"/>
    <property type="match status" value="13"/>
</dbReference>
<reference evidence="3" key="1">
    <citation type="submission" date="2022-08" db="EMBL/GenBank/DDBJ databases">
        <title>Novel sulfate-reducing endosymbionts in the free-living metamonad Anaeramoeba.</title>
        <authorList>
            <person name="Jerlstrom-Hultqvist J."/>
            <person name="Cepicka I."/>
            <person name="Gallot-Lavallee L."/>
            <person name="Salas-Leiva D."/>
            <person name="Curtis B.A."/>
            <person name="Zahonova K."/>
            <person name="Pipaliya S."/>
            <person name="Dacks J."/>
            <person name="Roger A.J."/>
        </authorList>
    </citation>
    <scope>NUCLEOTIDE SEQUENCE</scope>
    <source>
        <strain evidence="3">Schooner1</strain>
    </source>
</reference>
<dbReference type="Gene3D" id="3.30.710.10">
    <property type="entry name" value="Potassium Channel Kv1.1, Chain A"/>
    <property type="match status" value="1"/>
</dbReference>
<comment type="caution">
    <text evidence="3">The sequence shown here is derived from an EMBL/GenBank/DDBJ whole genome shotgun (WGS) entry which is preliminary data.</text>
</comment>
<evidence type="ECO:0000313" key="3">
    <source>
        <dbReference type="EMBL" id="KAJ6241457.1"/>
    </source>
</evidence>
<accession>A0ABQ8YAP9</accession>
<dbReference type="Proteomes" id="UP001150062">
    <property type="component" value="Unassembled WGS sequence"/>
</dbReference>
<sequence>MTSKYRRKKLKKIERGLKRMKVIKPLLKASDKEMTNKYRQLIITTKKQIEERKKKYTRKISLRTKQKFHQVNTLRKSYNFLTNNLIDHEGFILKTLNGFGLTKNDLTKGVISLNVLPFLIIFLPTKTSIQLLQTFYRKKFISPKYVVEPIGWNMLHYACSYNPSKELIKFLIKNGLRLCSETANGITCFDLLKESHPEIKIHKIVEIENSVLNRSNTTTNNTEYSPEKSNSLRLKYETFLVKMKLQKDLQVDFDFIEQLKNQKVNLNITDASNESLLHYYITNSNLCYKNFEILLGYDLDPNICNADGNFPIHLLCIMSEGIEKKEFYLMFELLLKRTKNINALNNFGDNILNILLEIGKQPIEPIIELLQSIFFQFNPLHKNDQNESLLHQICKLPSPPLKVVKYLISKKFSINLQDKFGKTCLHYTCLQKKIDIEILQYFLEHKADPLIEDNDNNTPFHYCFRKKRELPSNVFQLVQKYFKLQSKNSKQKTILEILLKDFEKYQISLKNLLLLAQNPEKKKGVGRGRGRGREREREREIERERERKKEREKERENNNLKYNKIVEETMSRTEIKLEIEMEKNDEENDYKISETNLIFLKELFEKNNVVFDSLYELCIRRYLFGDKKQKKYTFKVIKFLLETVIDVNRVFPFYQILYYPHQYDRSYLVTTLFYCCEQKPLESKPLIRYLLTKNVRIEAIYLDFKDENLDPFTVLLPRMVYTIDRRNQPIPNIDYLSETKKESVKELLPLPIETIKLFIEEKNINLNRVDHDGITPFHQICINISLRTENVDFLKYCFAKGANPNQKSRKTGQTPFYLFCYCLEIGDPNILSYIKVFLENGANPSIPDKKNLTPFYQIEQKTENVELIKCFKENSKIHEIIPSKLFNSKFSQVVQRDGEINKLESNIRNVQDFNEYNKDGKTPFHSLCLFSGKPTPIGLAIKNGADPKLLTKNQNPETCLSLLCQCTNVNLKSIQLLVSAGCDVNNPNTHLKNPLDFLTQHFFNKNLKTSQLFNYLIGKGAKFKFVKKNKYDVFHHYFENEMDDRMIMDRVNNLEIFLKQGFDPKITNNKKDTILHAICNNNPLLKEVQLLLKNNVDPTIVNIMGKNALEFLVMRLKETSRQKEYMNLLQIAYLLLISGRTKMNQKLMLKELKTGTNRTRRKRLPRVFVNFVQPTLKSMLKMSFNCLTEDFSNFFESSHDTDLKINTIGVHKTILEARINQSIDVIVDVLQDYNQGDLRPFFHWVYSDQIPDNKIFLEICKLLDLTDLKNNTLKSSMKKLFLNENSKNIIIKLKNKQQIKVHKRILQCRSKLFQESLKLLKPNENTIKDFSKKSIKAMQILVRYLYTGEIDHRNVNSNIVNELQDSINFYQLNKRSNFQLALKFGGPLPYAKKFRFEFKH</sequence>
<dbReference type="InterPro" id="IPR011333">
    <property type="entry name" value="SKP1/BTB/POZ_sf"/>
</dbReference>
<dbReference type="PANTHER" id="PTHR24118:SF100">
    <property type="entry name" value="FYVE-TYPE DOMAIN-CONTAINING PROTEIN"/>
    <property type="match status" value="1"/>
</dbReference>
<organism evidence="3 4">
    <name type="scientific">Anaeramoeba flamelloides</name>
    <dbReference type="NCBI Taxonomy" id="1746091"/>
    <lineage>
        <taxon>Eukaryota</taxon>
        <taxon>Metamonada</taxon>
        <taxon>Anaeramoebidae</taxon>
        <taxon>Anaeramoeba</taxon>
    </lineage>
</organism>
<proteinExistence type="predicted"/>
<dbReference type="InterPro" id="IPR036770">
    <property type="entry name" value="Ankyrin_rpt-contain_sf"/>
</dbReference>
<evidence type="ECO:0000259" key="2">
    <source>
        <dbReference type="PROSITE" id="PS50097"/>
    </source>
</evidence>
<dbReference type="InterPro" id="IPR002110">
    <property type="entry name" value="Ankyrin_rpt"/>
</dbReference>
<dbReference type="EMBL" id="JAOAOG010000193">
    <property type="protein sequence ID" value="KAJ6241457.1"/>
    <property type="molecule type" value="Genomic_DNA"/>
</dbReference>
<dbReference type="Pfam" id="PF13606">
    <property type="entry name" value="Ank_3"/>
    <property type="match status" value="1"/>
</dbReference>
<gene>
    <name evidence="3" type="ORF">M0813_23244</name>
</gene>
<dbReference type="PROSITE" id="PS50097">
    <property type="entry name" value="BTB"/>
    <property type="match status" value="1"/>
</dbReference>
<evidence type="ECO:0000256" key="1">
    <source>
        <dbReference type="SAM" id="MobiDB-lite"/>
    </source>
</evidence>